<evidence type="ECO:0000313" key="1">
    <source>
        <dbReference type="EMBL" id="KAK8915873.1"/>
    </source>
</evidence>
<accession>A0ABR2LBG4</accession>
<name>A0ABR2LBG4_9ASPA</name>
<protein>
    <submittedName>
        <fullName evidence="1">Uncharacterized protein</fullName>
    </submittedName>
</protein>
<sequence length="93" mass="10462">MRRLTGLSRGEFRQKVEQKEIPGQGWRWGLLALCISIVGDVGTGNTSLILATIAKYFSENVRRVFPHILLDEDYFLDPVPLGIINTSSTDLRT</sequence>
<evidence type="ECO:0000313" key="2">
    <source>
        <dbReference type="Proteomes" id="UP001412067"/>
    </source>
</evidence>
<dbReference type="EMBL" id="JBBWWR010000259">
    <property type="protein sequence ID" value="KAK8915873.1"/>
    <property type="molecule type" value="Genomic_DNA"/>
</dbReference>
<gene>
    <name evidence="1" type="ORF">KSP40_PGU020630</name>
</gene>
<proteinExistence type="predicted"/>
<organism evidence="1 2">
    <name type="scientific">Platanthera guangdongensis</name>
    <dbReference type="NCBI Taxonomy" id="2320717"/>
    <lineage>
        <taxon>Eukaryota</taxon>
        <taxon>Viridiplantae</taxon>
        <taxon>Streptophyta</taxon>
        <taxon>Embryophyta</taxon>
        <taxon>Tracheophyta</taxon>
        <taxon>Spermatophyta</taxon>
        <taxon>Magnoliopsida</taxon>
        <taxon>Liliopsida</taxon>
        <taxon>Asparagales</taxon>
        <taxon>Orchidaceae</taxon>
        <taxon>Orchidoideae</taxon>
        <taxon>Orchideae</taxon>
        <taxon>Orchidinae</taxon>
        <taxon>Platanthera</taxon>
    </lineage>
</organism>
<reference evidence="1 2" key="1">
    <citation type="journal article" date="2022" name="Nat. Plants">
        <title>Genomes of leafy and leafless Platanthera orchids illuminate the evolution of mycoheterotrophy.</title>
        <authorList>
            <person name="Li M.H."/>
            <person name="Liu K.W."/>
            <person name="Li Z."/>
            <person name="Lu H.C."/>
            <person name="Ye Q.L."/>
            <person name="Zhang D."/>
            <person name="Wang J.Y."/>
            <person name="Li Y.F."/>
            <person name="Zhong Z.M."/>
            <person name="Liu X."/>
            <person name="Yu X."/>
            <person name="Liu D.K."/>
            <person name="Tu X.D."/>
            <person name="Liu B."/>
            <person name="Hao Y."/>
            <person name="Liao X.Y."/>
            <person name="Jiang Y.T."/>
            <person name="Sun W.H."/>
            <person name="Chen J."/>
            <person name="Chen Y.Q."/>
            <person name="Ai Y."/>
            <person name="Zhai J.W."/>
            <person name="Wu S.S."/>
            <person name="Zhou Z."/>
            <person name="Hsiao Y.Y."/>
            <person name="Wu W.L."/>
            <person name="Chen Y.Y."/>
            <person name="Lin Y.F."/>
            <person name="Hsu J.L."/>
            <person name="Li C.Y."/>
            <person name="Wang Z.W."/>
            <person name="Zhao X."/>
            <person name="Zhong W.Y."/>
            <person name="Ma X.K."/>
            <person name="Ma L."/>
            <person name="Huang J."/>
            <person name="Chen G.Z."/>
            <person name="Huang M.Z."/>
            <person name="Huang L."/>
            <person name="Peng D.H."/>
            <person name="Luo Y.B."/>
            <person name="Zou S.Q."/>
            <person name="Chen S.P."/>
            <person name="Lan S."/>
            <person name="Tsai W.C."/>
            <person name="Van de Peer Y."/>
            <person name="Liu Z.J."/>
        </authorList>
    </citation>
    <scope>NUCLEOTIDE SEQUENCE [LARGE SCALE GENOMIC DNA]</scope>
    <source>
        <strain evidence="1">Lor288</strain>
    </source>
</reference>
<keyword evidence="2" id="KW-1185">Reference proteome</keyword>
<comment type="caution">
    <text evidence="1">The sequence shown here is derived from an EMBL/GenBank/DDBJ whole genome shotgun (WGS) entry which is preliminary data.</text>
</comment>
<dbReference type="Proteomes" id="UP001412067">
    <property type="component" value="Unassembled WGS sequence"/>
</dbReference>